<keyword evidence="11" id="KW-1185">Reference proteome</keyword>
<dbReference type="InterPro" id="IPR050715">
    <property type="entry name" value="LRR-SigEffector_domain"/>
</dbReference>
<sequence>MSHLDLICDHSKEKLVVVPQDVLDLTNLKMLFLEGNFITALPENLFRKLPKLMWLDLRNNLLESIPASIAFHEKLENLLLSNNNLHNLPNELGTVPNLKALQVSDNPLVYPSRPVIVSGTKTIKNFLKAQYERDQVKKQREEDDDTDKTTATDSSITNEEEFRRGEQLVKVTEIGSYKSYNNMETSVKPSKESNRPSSKNSVVRTIRKKVSDGQTLNPDLKIKQLLSPEIVRCKRDTDKTKIVHKVSRTGSKLFLKSYFNKPLCGGDGKKFNNLKEGWLNELRILLTDQERILQQEKNLRTISSWRMKKKTESEMYPKFASEDHPKPPYDTDERYSKMPSREDLAKQFSEFTEKGYVSREPTTYSTINVQKMINGLMEQLKDMQIAYDPLSPSAEAEKAEMQIRTIMEIQKKLMNLKSINEKTL</sequence>
<evidence type="ECO:0000256" key="5">
    <source>
        <dbReference type="ARBA" id="ARBA00025612"/>
    </source>
</evidence>
<evidence type="ECO:0000256" key="9">
    <source>
        <dbReference type="SAM" id="MobiDB-lite"/>
    </source>
</evidence>
<reference evidence="10" key="1">
    <citation type="submission" date="2025-05" db="UniProtKB">
        <authorList>
            <consortium name="EnsemblMetazoa"/>
        </authorList>
    </citation>
    <scope>IDENTIFICATION</scope>
</reference>
<comment type="function">
    <text evidence="5">Acts as a Ras effector and participates in MAPK pathway activation. Probably acts as a regulatory subunit of protein phosphatase that specifically dephosphorylates Raf kinase and stimulate Raf activity at specialized signaling complexes upon Ras activation.</text>
</comment>
<accession>A0ABM5IML8</accession>
<dbReference type="PANTHER" id="PTHR45752">
    <property type="entry name" value="LEUCINE-RICH REPEAT-CONTAINING"/>
    <property type="match status" value="1"/>
</dbReference>
<name>A0ABM5IML8_DIAVI</name>
<feature type="region of interest" description="Disordered" evidence="9">
    <location>
        <begin position="182"/>
        <end position="210"/>
    </location>
</feature>
<protein>
    <recommendedName>
        <fullName evidence="4">Leucine-rich repeat protein soc-2 homolog</fullName>
    </recommendedName>
    <alternativeName>
        <fullName evidence="8">Protein soc-2 homolog</fullName>
    </alternativeName>
    <alternativeName>
        <fullName evidence="6 7">protein Sur-8 homolog</fullName>
    </alternativeName>
</protein>
<dbReference type="RefSeq" id="XP_028136576.2">
    <property type="nucleotide sequence ID" value="XM_028280775.2"/>
</dbReference>
<evidence type="ECO:0000313" key="10">
    <source>
        <dbReference type="EnsemblMetazoa" id="XP_028136576.2"/>
    </source>
</evidence>
<dbReference type="InterPro" id="IPR001611">
    <property type="entry name" value="Leu-rich_rpt"/>
</dbReference>
<dbReference type="PROSITE" id="PS51450">
    <property type="entry name" value="LRR"/>
    <property type="match status" value="2"/>
</dbReference>
<evidence type="ECO:0000313" key="11">
    <source>
        <dbReference type="Proteomes" id="UP001652700"/>
    </source>
</evidence>
<evidence type="ECO:0000256" key="1">
    <source>
        <dbReference type="ARBA" id="ARBA00022614"/>
    </source>
</evidence>
<organism evidence="10 11">
    <name type="scientific">Diabrotica virgifera virgifera</name>
    <name type="common">western corn rootworm</name>
    <dbReference type="NCBI Taxonomy" id="50390"/>
    <lineage>
        <taxon>Eukaryota</taxon>
        <taxon>Metazoa</taxon>
        <taxon>Ecdysozoa</taxon>
        <taxon>Arthropoda</taxon>
        <taxon>Hexapoda</taxon>
        <taxon>Insecta</taxon>
        <taxon>Pterygota</taxon>
        <taxon>Neoptera</taxon>
        <taxon>Endopterygota</taxon>
        <taxon>Coleoptera</taxon>
        <taxon>Polyphaga</taxon>
        <taxon>Cucujiformia</taxon>
        <taxon>Chrysomeloidea</taxon>
        <taxon>Chrysomelidae</taxon>
        <taxon>Galerucinae</taxon>
        <taxon>Diabroticina</taxon>
        <taxon>Diabroticites</taxon>
        <taxon>Diabrotica</taxon>
    </lineage>
</organism>
<dbReference type="EnsemblMetazoa" id="XM_028280775.2">
    <property type="protein sequence ID" value="XP_028136576.2"/>
    <property type="gene ID" value="LOC114331266"/>
</dbReference>
<dbReference type="SMART" id="SM00369">
    <property type="entry name" value="LRR_TYP"/>
    <property type="match status" value="3"/>
</dbReference>
<dbReference type="Gene3D" id="3.80.10.10">
    <property type="entry name" value="Ribonuclease Inhibitor"/>
    <property type="match status" value="1"/>
</dbReference>
<evidence type="ECO:0000256" key="6">
    <source>
        <dbReference type="ARBA" id="ARBA00029588"/>
    </source>
</evidence>
<evidence type="ECO:0000256" key="3">
    <source>
        <dbReference type="ARBA" id="ARBA00023786"/>
    </source>
</evidence>
<dbReference type="InterPro" id="IPR032675">
    <property type="entry name" value="LRR_dom_sf"/>
</dbReference>
<evidence type="ECO:0000256" key="8">
    <source>
        <dbReference type="ARBA" id="ARBA00032455"/>
    </source>
</evidence>
<dbReference type="Proteomes" id="UP001652700">
    <property type="component" value="Unplaced"/>
</dbReference>
<keyword evidence="2" id="KW-0677">Repeat</keyword>
<comment type="similarity">
    <text evidence="3">Belongs to the SHOC2 family.</text>
</comment>
<feature type="region of interest" description="Disordered" evidence="9">
    <location>
        <begin position="134"/>
        <end position="162"/>
    </location>
</feature>
<dbReference type="SUPFAM" id="SSF52058">
    <property type="entry name" value="L domain-like"/>
    <property type="match status" value="1"/>
</dbReference>
<evidence type="ECO:0000256" key="4">
    <source>
        <dbReference type="ARBA" id="ARBA00023904"/>
    </source>
</evidence>
<keyword evidence="1" id="KW-0433">Leucine-rich repeat</keyword>
<dbReference type="GeneID" id="114331266"/>
<dbReference type="PANTHER" id="PTHR45752:SF187">
    <property type="entry name" value="LEUCINE-RICH REPEAT AND IQ DOMAIN-CONTAINING PROTEIN 4"/>
    <property type="match status" value="1"/>
</dbReference>
<feature type="region of interest" description="Disordered" evidence="9">
    <location>
        <begin position="316"/>
        <end position="337"/>
    </location>
</feature>
<evidence type="ECO:0000256" key="2">
    <source>
        <dbReference type="ARBA" id="ARBA00022737"/>
    </source>
</evidence>
<proteinExistence type="inferred from homology"/>
<dbReference type="Pfam" id="PF13855">
    <property type="entry name" value="LRR_8"/>
    <property type="match status" value="1"/>
</dbReference>
<dbReference type="InterPro" id="IPR003591">
    <property type="entry name" value="Leu-rich_rpt_typical-subtyp"/>
</dbReference>
<evidence type="ECO:0000256" key="7">
    <source>
        <dbReference type="ARBA" id="ARBA00029998"/>
    </source>
</evidence>